<gene>
    <name evidence="1" type="ORF">D4739_09375</name>
</gene>
<dbReference type="InterPro" id="IPR006439">
    <property type="entry name" value="HAD-SF_hydro_IA"/>
</dbReference>
<dbReference type="SFLD" id="SFLDS00003">
    <property type="entry name" value="Haloacid_Dehalogenase"/>
    <property type="match status" value="1"/>
</dbReference>
<dbReference type="InterPro" id="IPR036412">
    <property type="entry name" value="HAD-like_sf"/>
</dbReference>
<dbReference type="PRINTS" id="PR00413">
    <property type="entry name" value="HADHALOGNASE"/>
</dbReference>
<dbReference type="EMBL" id="QYRP01000002">
    <property type="protein sequence ID" value="RJS46400.1"/>
    <property type="molecule type" value="Genomic_DNA"/>
</dbReference>
<proteinExistence type="predicted"/>
<dbReference type="NCBIfam" id="TIGR01509">
    <property type="entry name" value="HAD-SF-IA-v3"/>
    <property type="match status" value="1"/>
</dbReference>
<dbReference type="InterPro" id="IPR023214">
    <property type="entry name" value="HAD_sf"/>
</dbReference>
<dbReference type="SFLD" id="SFLDG01129">
    <property type="entry name" value="C1.5:_HAD__Beta-PGM__Phosphata"/>
    <property type="match status" value="1"/>
</dbReference>
<dbReference type="Gene3D" id="1.10.150.240">
    <property type="entry name" value="Putative phosphatase, domain 2"/>
    <property type="match status" value="1"/>
</dbReference>
<name>A0A3A5HEI5_9ACTN</name>
<evidence type="ECO:0000313" key="1">
    <source>
        <dbReference type="EMBL" id="RJS46400.1"/>
    </source>
</evidence>
<keyword evidence="1" id="KW-0378">Hydrolase</keyword>
<dbReference type="AlphaFoldDB" id="A0A3A5HEI5"/>
<sequence>MPCCPGSAATFAQRKDADVRPGDRLEAVIFDVDGTLVDSERDGHRVAFNRTFEEAGLPDHWDLATYGKLLRITGGNRRMAHWFERNGMPPAQARELGERLHPRKTEIMRELIAEGAVRPRPGVTALIDALIARGVAVHVATTGTRAWVDPLLERSFGDRFDTVVTGTEVTDLKPSPAAYLEVLRLTGASPSHTVAVEDSSNGVRAAVAAGLTCIASYNSYTRDDDLEGAKLIVSSFDNPALVGWFRQRMPQMVSGA</sequence>
<comment type="caution">
    <text evidence="1">The sequence shown here is derived from an EMBL/GenBank/DDBJ whole genome shotgun (WGS) entry which is preliminary data.</text>
</comment>
<dbReference type="PANTHER" id="PTHR42896">
    <property type="entry name" value="XYLULOSE-1,5-BISPHOSPHATE (XUBP) PHOSPHATASE"/>
    <property type="match status" value="1"/>
</dbReference>
<dbReference type="GO" id="GO:0016787">
    <property type="term" value="F:hydrolase activity"/>
    <property type="evidence" value="ECO:0007669"/>
    <property type="project" value="UniProtKB-KW"/>
</dbReference>
<dbReference type="SUPFAM" id="SSF56784">
    <property type="entry name" value="HAD-like"/>
    <property type="match status" value="1"/>
</dbReference>
<dbReference type="InterPro" id="IPR044999">
    <property type="entry name" value="CbbY-like"/>
</dbReference>
<dbReference type="Pfam" id="PF00702">
    <property type="entry name" value="Hydrolase"/>
    <property type="match status" value="1"/>
</dbReference>
<reference evidence="2" key="1">
    <citation type="submission" date="2018-09" db="EMBL/GenBank/DDBJ databases">
        <authorList>
            <person name="Zhu H."/>
        </authorList>
    </citation>
    <scope>NUCLEOTIDE SEQUENCE [LARGE SCALE GENOMIC DNA]</scope>
    <source>
        <strain evidence="2">K1W22B-1</strain>
    </source>
</reference>
<dbReference type="Gene3D" id="3.40.50.1000">
    <property type="entry name" value="HAD superfamily/HAD-like"/>
    <property type="match status" value="1"/>
</dbReference>
<accession>A0A3A5HEI5</accession>
<protein>
    <submittedName>
        <fullName evidence="1">HAD family hydrolase</fullName>
    </submittedName>
</protein>
<dbReference type="InterPro" id="IPR023198">
    <property type="entry name" value="PGP-like_dom2"/>
</dbReference>
<evidence type="ECO:0000313" key="2">
    <source>
        <dbReference type="Proteomes" id="UP000276542"/>
    </source>
</evidence>
<dbReference type="OrthoDB" id="9793014at2"/>
<dbReference type="Proteomes" id="UP000276542">
    <property type="component" value="Unassembled WGS sequence"/>
</dbReference>
<dbReference type="PANTHER" id="PTHR42896:SF2">
    <property type="entry name" value="CBBY-LIKE PROTEIN"/>
    <property type="match status" value="1"/>
</dbReference>
<keyword evidence="2" id="KW-1185">Reference proteome</keyword>
<organism evidence="1 2">
    <name type="scientific">Nocardioides cavernaquae</name>
    <dbReference type="NCBI Taxonomy" id="2321396"/>
    <lineage>
        <taxon>Bacteria</taxon>
        <taxon>Bacillati</taxon>
        <taxon>Actinomycetota</taxon>
        <taxon>Actinomycetes</taxon>
        <taxon>Propionibacteriales</taxon>
        <taxon>Nocardioidaceae</taxon>
        <taxon>Nocardioides</taxon>
    </lineage>
</organism>